<dbReference type="FunFam" id="1.10.150.240:FF:000006">
    <property type="entry name" value="Phosphonoacetaldehyde hydrolase"/>
    <property type="match status" value="1"/>
</dbReference>
<dbReference type="SFLD" id="SFLDG01129">
    <property type="entry name" value="C1.5:_HAD__Beta-PGM__Phosphata"/>
    <property type="match status" value="1"/>
</dbReference>
<evidence type="ECO:0000256" key="2">
    <source>
        <dbReference type="ARBA" id="ARBA00011738"/>
    </source>
</evidence>
<keyword evidence="5" id="KW-0460">Magnesium</keyword>
<dbReference type="GO" id="GO:0019700">
    <property type="term" value="P:organic phosphonate catabolic process"/>
    <property type="evidence" value="ECO:0007669"/>
    <property type="project" value="InterPro"/>
</dbReference>
<dbReference type="PANTHER" id="PTHR43434">
    <property type="entry name" value="PHOSPHOGLYCOLATE PHOSPHATASE"/>
    <property type="match status" value="1"/>
</dbReference>
<evidence type="ECO:0000256" key="3">
    <source>
        <dbReference type="ARBA" id="ARBA00022723"/>
    </source>
</evidence>
<dbReference type="NCBIfam" id="TIGR01509">
    <property type="entry name" value="HAD-SF-IA-v3"/>
    <property type="match status" value="1"/>
</dbReference>
<dbReference type="GO" id="GO:0006281">
    <property type="term" value="P:DNA repair"/>
    <property type="evidence" value="ECO:0007669"/>
    <property type="project" value="TreeGrafter"/>
</dbReference>
<evidence type="ECO:0000256" key="4">
    <source>
        <dbReference type="ARBA" id="ARBA00022801"/>
    </source>
</evidence>
<dbReference type="GO" id="GO:0046872">
    <property type="term" value="F:metal ion binding"/>
    <property type="evidence" value="ECO:0007669"/>
    <property type="project" value="UniProtKB-KW"/>
</dbReference>
<comment type="caution">
    <text evidence="7">The sequence shown here is derived from an EMBL/GenBank/DDBJ whole genome shotgun (WGS) entry which is preliminary data.</text>
</comment>
<dbReference type="InterPro" id="IPR006323">
    <property type="entry name" value="Phosphonoacetald_hydro"/>
</dbReference>
<sequence>MYTYNRRYTGPLQAVIMDLAGTCVDFGSLAPIKAFLELFAGEGIDLSEAEAREPMGTEKREHIRRLLAIPRIRDQWVSSFGKEPGNTDIDRLYKTFLPLQTAAIAERTKLIPGARTLQDFLHERGIKLGVNTGYSREMVNVMLPSLVDQGFQPKSVVVATEVPQGRPAPHMSLKNAIELGITAVQACVKVDDTATGIEEGLNAGMWTVAVVASGNAVGLSEEQFFALDDDDRDEALQVGRSMMVQSAAHYVIDSIADMEDVLVDIERRLAAGEQP</sequence>
<dbReference type="GO" id="GO:0008967">
    <property type="term" value="F:phosphoglycolate phosphatase activity"/>
    <property type="evidence" value="ECO:0007669"/>
    <property type="project" value="TreeGrafter"/>
</dbReference>
<keyword evidence="6" id="KW-0704">Schiff base</keyword>
<dbReference type="InterPro" id="IPR050155">
    <property type="entry name" value="HAD-like_hydrolase_sf"/>
</dbReference>
<proteinExistence type="inferred from homology"/>
<dbReference type="Pfam" id="PF00702">
    <property type="entry name" value="Hydrolase"/>
    <property type="match status" value="1"/>
</dbReference>
<evidence type="ECO:0000256" key="6">
    <source>
        <dbReference type="ARBA" id="ARBA00023270"/>
    </source>
</evidence>
<accession>A0A0F9QMV7</accession>
<dbReference type="SFLD" id="SFLDG01135">
    <property type="entry name" value="C1.5.6:_HAD__Beta-PGM__Phospha"/>
    <property type="match status" value="1"/>
</dbReference>
<protein>
    <recommendedName>
        <fullName evidence="8">Phosphonoacetaldehyde hydrolase</fullName>
    </recommendedName>
</protein>
<keyword evidence="4" id="KW-0378">Hydrolase</keyword>
<dbReference type="Gene3D" id="3.40.50.1000">
    <property type="entry name" value="HAD superfamily/HAD-like"/>
    <property type="match status" value="1"/>
</dbReference>
<dbReference type="GO" id="GO:0050194">
    <property type="term" value="F:phosphonoacetaldehyde hydrolase activity"/>
    <property type="evidence" value="ECO:0007669"/>
    <property type="project" value="InterPro"/>
</dbReference>
<dbReference type="NCBIfam" id="TIGR01422">
    <property type="entry name" value="phosphonatase"/>
    <property type="match status" value="1"/>
</dbReference>
<organism evidence="7">
    <name type="scientific">marine sediment metagenome</name>
    <dbReference type="NCBI Taxonomy" id="412755"/>
    <lineage>
        <taxon>unclassified sequences</taxon>
        <taxon>metagenomes</taxon>
        <taxon>ecological metagenomes</taxon>
    </lineage>
</organism>
<dbReference type="InterPro" id="IPR023198">
    <property type="entry name" value="PGP-like_dom2"/>
</dbReference>
<dbReference type="Gene3D" id="1.10.150.240">
    <property type="entry name" value="Putative phosphatase, domain 2"/>
    <property type="match status" value="1"/>
</dbReference>
<dbReference type="AlphaFoldDB" id="A0A0F9QMV7"/>
<dbReference type="HAMAP" id="MF_01375">
    <property type="entry name" value="PhnX"/>
    <property type="match status" value="1"/>
</dbReference>
<evidence type="ECO:0000256" key="1">
    <source>
        <dbReference type="ARBA" id="ARBA00001946"/>
    </source>
</evidence>
<dbReference type="EMBL" id="LAZR01001384">
    <property type="protein sequence ID" value="KKN45520.1"/>
    <property type="molecule type" value="Genomic_DNA"/>
</dbReference>
<comment type="subunit">
    <text evidence="2">Homodimer.</text>
</comment>
<evidence type="ECO:0008006" key="8">
    <source>
        <dbReference type="Google" id="ProtNLM"/>
    </source>
</evidence>
<dbReference type="SFLD" id="SFLDS00003">
    <property type="entry name" value="Haloacid_Dehalogenase"/>
    <property type="match status" value="1"/>
</dbReference>
<dbReference type="InterPro" id="IPR036412">
    <property type="entry name" value="HAD-like_sf"/>
</dbReference>
<dbReference type="GO" id="GO:0005829">
    <property type="term" value="C:cytosol"/>
    <property type="evidence" value="ECO:0007669"/>
    <property type="project" value="TreeGrafter"/>
</dbReference>
<comment type="cofactor">
    <cofactor evidence="1">
        <name>Mg(2+)</name>
        <dbReference type="ChEBI" id="CHEBI:18420"/>
    </cofactor>
</comment>
<reference evidence="7" key="1">
    <citation type="journal article" date="2015" name="Nature">
        <title>Complex archaea that bridge the gap between prokaryotes and eukaryotes.</title>
        <authorList>
            <person name="Spang A."/>
            <person name="Saw J.H."/>
            <person name="Jorgensen S.L."/>
            <person name="Zaremba-Niedzwiedzka K."/>
            <person name="Martijn J."/>
            <person name="Lind A.E."/>
            <person name="van Eijk R."/>
            <person name="Schleper C."/>
            <person name="Guy L."/>
            <person name="Ettema T.J."/>
        </authorList>
    </citation>
    <scope>NUCLEOTIDE SEQUENCE</scope>
</reference>
<dbReference type="InterPro" id="IPR023214">
    <property type="entry name" value="HAD_sf"/>
</dbReference>
<evidence type="ECO:0000313" key="7">
    <source>
        <dbReference type="EMBL" id="KKN45520.1"/>
    </source>
</evidence>
<evidence type="ECO:0000256" key="5">
    <source>
        <dbReference type="ARBA" id="ARBA00022842"/>
    </source>
</evidence>
<dbReference type="PANTHER" id="PTHR43434:SF19">
    <property type="entry name" value="PHOSPHONOACETALDEHYDE HYDROLASE"/>
    <property type="match status" value="1"/>
</dbReference>
<gene>
    <name evidence="7" type="ORF">LCGC14_0682320</name>
</gene>
<dbReference type="SUPFAM" id="SSF56784">
    <property type="entry name" value="HAD-like"/>
    <property type="match status" value="1"/>
</dbReference>
<keyword evidence="3" id="KW-0479">Metal-binding</keyword>
<dbReference type="InterPro" id="IPR006439">
    <property type="entry name" value="HAD-SF_hydro_IA"/>
</dbReference>
<name>A0A0F9QMV7_9ZZZZ</name>